<feature type="compositionally biased region" description="Low complexity" evidence="1">
    <location>
        <begin position="81"/>
        <end position="101"/>
    </location>
</feature>
<feature type="region of interest" description="Disordered" evidence="1">
    <location>
        <begin position="81"/>
        <end position="123"/>
    </location>
</feature>
<name>A0A8J5TEL9_ZIZPA</name>
<keyword evidence="3" id="KW-1185">Reference proteome</keyword>
<sequence length="179" mass="18982">MSLFLPPSIAALLLPLPASHRALLLPLPASRCALLLPLPVSRRALLLSPPLSPAASSSGALYPSRRHVLLLPLPASHRASPPLSPAARPSYVDAVPSRASPAPTPSPRLAPPTTTSSPRRALCSAPTPRSLFRVLHIQSMPTTPAMNRSKSYADGRMQIEPYYGSSSSSWLSSSLIFDV</sequence>
<dbReference type="AlphaFoldDB" id="A0A8J5TEL9"/>
<reference evidence="2" key="1">
    <citation type="journal article" date="2021" name="bioRxiv">
        <title>Whole Genome Assembly and Annotation of Northern Wild Rice, Zizania palustris L., Supports a Whole Genome Duplication in the Zizania Genus.</title>
        <authorList>
            <person name="Haas M."/>
            <person name="Kono T."/>
            <person name="Macchietto M."/>
            <person name="Millas R."/>
            <person name="McGilp L."/>
            <person name="Shao M."/>
            <person name="Duquette J."/>
            <person name="Hirsch C.N."/>
            <person name="Kimball J."/>
        </authorList>
    </citation>
    <scope>NUCLEOTIDE SEQUENCE</scope>
    <source>
        <tissue evidence="2">Fresh leaf tissue</tissue>
    </source>
</reference>
<accession>A0A8J5TEL9</accession>
<gene>
    <name evidence="2" type="ORF">GUJ93_ZPchr0007g3402</name>
</gene>
<evidence type="ECO:0000256" key="1">
    <source>
        <dbReference type="SAM" id="MobiDB-lite"/>
    </source>
</evidence>
<reference evidence="2" key="2">
    <citation type="submission" date="2021-02" db="EMBL/GenBank/DDBJ databases">
        <authorList>
            <person name="Kimball J.A."/>
            <person name="Haas M.W."/>
            <person name="Macchietto M."/>
            <person name="Kono T."/>
            <person name="Duquette J."/>
            <person name="Shao M."/>
        </authorList>
    </citation>
    <scope>NUCLEOTIDE SEQUENCE</scope>
    <source>
        <tissue evidence="2">Fresh leaf tissue</tissue>
    </source>
</reference>
<evidence type="ECO:0000313" key="3">
    <source>
        <dbReference type="Proteomes" id="UP000729402"/>
    </source>
</evidence>
<comment type="caution">
    <text evidence="2">The sequence shown here is derived from an EMBL/GenBank/DDBJ whole genome shotgun (WGS) entry which is preliminary data.</text>
</comment>
<proteinExistence type="predicted"/>
<protein>
    <submittedName>
        <fullName evidence="2">Uncharacterized protein</fullName>
    </submittedName>
</protein>
<feature type="compositionally biased region" description="Low complexity" evidence="1">
    <location>
        <begin position="111"/>
        <end position="122"/>
    </location>
</feature>
<dbReference type="EMBL" id="JAAALK010000282">
    <property type="protein sequence ID" value="KAG8080648.1"/>
    <property type="molecule type" value="Genomic_DNA"/>
</dbReference>
<dbReference type="Proteomes" id="UP000729402">
    <property type="component" value="Unassembled WGS sequence"/>
</dbReference>
<evidence type="ECO:0000313" key="2">
    <source>
        <dbReference type="EMBL" id="KAG8080648.1"/>
    </source>
</evidence>
<organism evidence="2 3">
    <name type="scientific">Zizania palustris</name>
    <name type="common">Northern wild rice</name>
    <dbReference type="NCBI Taxonomy" id="103762"/>
    <lineage>
        <taxon>Eukaryota</taxon>
        <taxon>Viridiplantae</taxon>
        <taxon>Streptophyta</taxon>
        <taxon>Embryophyta</taxon>
        <taxon>Tracheophyta</taxon>
        <taxon>Spermatophyta</taxon>
        <taxon>Magnoliopsida</taxon>
        <taxon>Liliopsida</taxon>
        <taxon>Poales</taxon>
        <taxon>Poaceae</taxon>
        <taxon>BOP clade</taxon>
        <taxon>Oryzoideae</taxon>
        <taxon>Oryzeae</taxon>
        <taxon>Zizaniinae</taxon>
        <taxon>Zizania</taxon>
    </lineage>
</organism>